<evidence type="ECO:0000313" key="6">
    <source>
        <dbReference type="EMBL" id="ABS77232.1"/>
    </source>
</evidence>
<protein>
    <recommendedName>
        <fullName evidence="4">Ribosome hibernation promoting factor</fullName>
    </recommendedName>
    <alternativeName>
        <fullName evidence="5">Hibernation factor HPF</fullName>
    </alternativeName>
</protein>
<comment type="subunit">
    <text evidence="3">Associates exclusively with 100S ribosomes, which are dimers of 70S ribosomes.</text>
</comment>
<dbReference type="SMR" id="A9KDT2"/>
<dbReference type="Gene3D" id="3.30.160.100">
    <property type="entry name" value="Ribosome hibernation promotion factor-like"/>
    <property type="match status" value="1"/>
</dbReference>
<evidence type="ECO:0000256" key="3">
    <source>
        <dbReference type="ARBA" id="ARBA00038695"/>
    </source>
</evidence>
<dbReference type="HOGENOM" id="CLU_071472_3_1_6"/>
<comment type="similarity">
    <text evidence="2">Belongs to the HPF/YfiA ribosome-associated protein family. Short HPF subfamily.</text>
</comment>
<evidence type="ECO:0000256" key="1">
    <source>
        <dbReference type="ARBA" id="ARBA00022845"/>
    </source>
</evidence>
<accession>A9KDT2</accession>
<dbReference type="Pfam" id="PF02482">
    <property type="entry name" value="Ribosomal_S30AE"/>
    <property type="match status" value="1"/>
</dbReference>
<evidence type="ECO:0000256" key="4">
    <source>
        <dbReference type="ARBA" id="ARBA00041148"/>
    </source>
</evidence>
<evidence type="ECO:0000256" key="5">
    <source>
        <dbReference type="ARBA" id="ARBA00041319"/>
    </source>
</evidence>
<dbReference type="InterPro" id="IPR003489">
    <property type="entry name" value="RHF/RaiA"/>
</dbReference>
<proteinExistence type="inferred from homology"/>
<dbReference type="GO" id="GO:0045900">
    <property type="term" value="P:negative regulation of translational elongation"/>
    <property type="evidence" value="ECO:0007669"/>
    <property type="project" value="TreeGrafter"/>
</dbReference>
<gene>
    <name evidence="6" type="primary">yfiA</name>
    <name evidence="6" type="ordered locus">CBUD_0758</name>
</gene>
<dbReference type="EMBL" id="CP000733">
    <property type="protein sequence ID" value="ABS77232.1"/>
    <property type="molecule type" value="Genomic_DNA"/>
</dbReference>
<evidence type="ECO:0000256" key="2">
    <source>
        <dbReference type="ARBA" id="ARBA00038434"/>
    </source>
</evidence>
<dbReference type="GO" id="GO:0043024">
    <property type="term" value="F:ribosomal small subunit binding"/>
    <property type="evidence" value="ECO:0007669"/>
    <property type="project" value="TreeGrafter"/>
</dbReference>
<dbReference type="RefSeq" id="WP_005771766.1">
    <property type="nucleotide sequence ID" value="NC_009727.1"/>
</dbReference>
<name>A9KDT2_COXBN</name>
<dbReference type="CDD" id="cd00552">
    <property type="entry name" value="RaiA"/>
    <property type="match status" value="1"/>
</dbReference>
<evidence type="ECO:0000313" key="7">
    <source>
        <dbReference type="Proteomes" id="UP000008555"/>
    </source>
</evidence>
<dbReference type="PANTHER" id="PTHR33231:SF1">
    <property type="entry name" value="30S RIBOSOMAL PROTEIN"/>
    <property type="match status" value="1"/>
</dbReference>
<dbReference type="PANTHER" id="PTHR33231">
    <property type="entry name" value="30S RIBOSOMAL PROTEIN"/>
    <property type="match status" value="1"/>
</dbReference>
<dbReference type="InterPro" id="IPR050574">
    <property type="entry name" value="HPF/YfiA_ribosome-assoc"/>
</dbReference>
<reference evidence="6 7" key="1">
    <citation type="journal article" date="2009" name="Infect. Immun.">
        <title>Comparative genomics reveal extensive transposon-mediated genomic plasticity and diversity among potential effector proteins within the genus Coxiella.</title>
        <authorList>
            <person name="Beare P.A."/>
            <person name="Unsworth N."/>
            <person name="Andoh M."/>
            <person name="Voth D.E."/>
            <person name="Omsland A."/>
            <person name="Gilk S.D."/>
            <person name="Williams K.P."/>
            <person name="Sobral B.W."/>
            <person name="Kupko J.J.III."/>
            <person name="Porcella S.F."/>
            <person name="Samuel J.E."/>
            <person name="Heinzen R.A."/>
        </authorList>
    </citation>
    <scope>NUCLEOTIDE SEQUENCE [LARGE SCALE GENOMIC DNA]</scope>
    <source>
        <strain evidence="6 7">Dugway 5J108-111</strain>
    </source>
</reference>
<dbReference type="SUPFAM" id="SSF69754">
    <property type="entry name" value="Ribosome binding protein Y (YfiA homologue)"/>
    <property type="match status" value="1"/>
</dbReference>
<dbReference type="GO" id="GO:0022627">
    <property type="term" value="C:cytosolic small ribosomal subunit"/>
    <property type="evidence" value="ECO:0007669"/>
    <property type="project" value="TreeGrafter"/>
</dbReference>
<sequence length="96" mass="11016">MHIQMTGQGVDISPALRELTEKKLHRIQPCRDEISNIHIIFHINKLKKIVDANVKLPGSTINAQAESDDMYKTVDLLMHKLETQLSKYKAKKGDHR</sequence>
<dbReference type="NCBIfam" id="TIGR00741">
    <property type="entry name" value="yfiA"/>
    <property type="match status" value="1"/>
</dbReference>
<dbReference type="AlphaFoldDB" id="A9KDT2"/>
<dbReference type="InterPro" id="IPR036567">
    <property type="entry name" value="RHF-like"/>
</dbReference>
<dbReference type="Proteomes" id="UP000008555">
    <property type="component" value="Chromosome"/>
</dbReference>
<dbReference type="KEGG" id="cbd:CBUD_0758"/>
<organism evidence="6 7">
    <name type="scientific">Coxiella burnetii (strain Dugway 5J108-111)</name>
    <dbReference type="NCBI Taxonomy" id="434922"/>
    <lineage>
        <taxon>Bacteria</taxon>
        <taxon>Pseudomonadati</taxon>
        <taxon>Pseudomonadota</taxon>
        <taxon>Gammaproteobacteria</taxon>
        <taxon>Legionellales</taxon>
        <taxon>Coxiellaceae</taxon>
        <taxon>Coxiella</taxon>
    </lineage>
</organism>
<keyword evidence="1" id="KW-0810">Translation regulation</keyword>